<dbReference type="Pfam" id="PF25967">
    <property type="entry name" value="RND-MFP_C"/>
    <property type="match status" value="1"/>
</dbReference>
<dbReference type="Gene3D" id="2.40.30.170">
    <property type="match status" value="1"/>
</dbReference>
<proteinExistence type="inferred from homology"/>
<evidence type="ECO:0000259" key="7">
    <source>
        <dbReference type="Pfam" id="PF25954"/>
    </source>
</evidence>
<accession>A0A2Z3HAU6</accession>
<comment type="similarity">
    <text evidence="2">Belongs to the membrane fusion protein (MFP) (TC 8.A.1) family.</text>
</comment>
<dbReference type="InterPro" id="IPR058625">
    <property type="entry name" value="MdtA-like_BSH"/>
</dbReference>
<keyword evidence="5" id="KW-0812">Transmembrane</keyword>
<feature type="domain" description="Multidrug resistance protein MdtA-like C-terminal permuted SH3" evidence="8">
    <location>
        <begin position="343"/>
        <end position="400"/>
    </location>
</feature>
<dbReference type="Gene3D" id="1.10.287.470">
    <property type="entry name" value="Helix hairpin bin"/>
    <property type="match status" value="1"/>
</dbReference>
<dbReference type="Pfam" id="PF25917">
    <property type="entry name" value="BSH_RND"/>
    <property type="match status" value="1"/>
</dbReference>
<reference evidence="9 10" key="1">
    <citation type="submission" date="2018-01" db="EMBL/GenBank/DDBJ databases">
        <title>G. obscuriglobus.</title>
        <authorList>
            <person name="Franke J."/>
            <person name="Blomberg W."/>
            <person name="Selmecki A."/>
        </authorList>
    </citation>
    <scope>NUCLEOTIDE SEQUENCE [LARGE SCALE GENOMIC DNA]</scope>
    <source>
        <strain evidence="9 10">DSM 5831</strain>
    </source>
</reference>
<dbReference type="OrthoDB" id="266524at2"/>
<organism evidence="9 10">
    <name type="scientific">Gemmata obscuriglobus</name>
    <dbReference type="NCBI Taxonomy" id="114"/>
    <lineage>
        <taxon>Bacteria</taxon>
        <taxon>Pseudomonadati</taxon>
        <taxon>Planctomycetota</taxon>
        <taxon>Planctomycetia</taxon>
        <taxon>Gemmatales</taxon>
        <taxon>Gemmataceae</taxon>
        <taxon>Gemmata</taxon>
    </lineage>
</organism>
<dbReference type="InterPro" id="IPR006143">
    <property type="entry name" value="RND_pump_MFP"/>
</dbReference>
<dbReference type="NCBIfam" id="TIGR01730">
    <property type="entry name" value="RND_mfp"/>
    <property type="match status" value="1"/>
</dbReference>
<feature type="domain" description="CusB-like beta-barrel" evidence="7">
    <location>
        <begin position="267"/>
        <end position="337"/>
    </location>
</feature>
<protein>
    <submittedName>
        <fullName evidence="9">Efflux RND transporter periplasmic adaptor subunit</fullName>
    </submittedName>
</protein>
<dbReference type="InterPro" id="IPR058792">
    <property type="entry name" value="Beta-barrel_RND_2"/>
</dbReference>
<dbReference type="Proteomes" id="UP000245802">
    <property type="component" value="Chromosome"/>
</dbReference>
<dbReference type="EMBL" id="CP025958">
    <property type="protein sequence ID" value="AWM38320.1"/>
    <property type="molecule type" value="Genomic_DNA"/>
</dbReference>
<evidence type="ECO:0000256" key="3">
    <source>
        <dbReference type="ARBA" id="ARBA00022448"/>
    </source>
</evidence>
<feature type="region of interest" description="Disordered" evidence="4">
    <location>
        <begin position="1"/>
        <end position="22"/>
    </location>
</feature>
<evidence type="ECO:0000256" key="1">
    <source>
        <dbReference type="ARBA" id="ARBA00004196"/>
    </source>
</evidence>
<dbReference type="AlphaFoldDB" id="A0A2Z3HAU6"/>
<keyword evidence="5" id="KW-0472">Membrane</keyword>
<dbReference type="RefSeq" id="WP_010048673.1">
    <property type="nucleotide sequence ID" value="NZ_CP025958.1"/>
</dbReference>
<comment type="subcellular location">
    <subcellularLocation>
        <location evidence="1">Cell envelope</location>
    </subcellularLocation>
</comment>
<gene>
    <name evidence="9" type="ORF">C1280_15885</name>
</gene>
<dbReference type="CDD" id="cd06849">
    <property type="entry name" value="lipoyl_domain"/>
    <property type="match status" value="1"/>
</dbReference>
<dbReference type="PANTHER" id="PTHR30469">
    <property type="entry name" value="MULTIDRUG RESISTANCE PROTEIN MDTA"/>
    <property type="match status" value="1"/>
</dbReference>
<feature type="transmembrane region" description="Helical" evidence="5">
    <location>
        <begin position="29"/>
        <end position="51"/>
    </location>
</feature>
<evidence type="ECO:0000313" key="9">
    <source>
        <dbReference type="EMBL" id="AWM38320.1"/>
    </source>
</evidence>
<sequence length="419" mass="45042">MSTPVLHTNPAHGHADPDHVEAPPARPSFLRLLVLAILALAALGALGVAGVRARHRQQADRTEAAEAVRTDRPRVLVVTAERAPPKVEQVLPGTAYPLRETAVYARTSGYLRKWYVDIGDEVKEGQLLAEIETPEVDAQLLQARAALGESLATRDRNRASVELSRLNLDRVRQTYSGGAGSKQERDEAEASFKVSTATVELSEATIKASEANVKRLEDLQRFQKVTAPFGGVITARNYDPGALVVADSSAGREMFHLAQIDTLRVFADVPQTFATAVRAGQPAPVSRREVPGREFAGAVARTTQSVNVLTRTLRVEVAVPNRDHALLPGMYLQVRFQLENPGNVVRVPGAAVVIRAEGAKVALVDTAGRVTYRAVKLGRDYGQTVEITEGLTGGERLVVRPGDDLADGTLVEAATASGR</sequence>
<keyword evidence="10" id="KW-1185">Reference proteome</keyword>
<dbReference type="Gene3D" id="2.40.50.100">
    <property type="match status" value="1"/>
</dbReference>
<dbReference type="KEGG" id="gog:C1280_15885"/>
<dbReference type="Gene3D" id="2.40.420.20">
    <property type="match status" value="1"/>
</dbReference>
<dbReference type="FunFam" id="2.40.30.170:FF:000010">
    <property type="entry name" value="Efflux RND transporter periplasmic adaptor subunit"/>
    <property type="match status" value="1"/>
</dbReference>
<evidence type="ECO:0000256" key="5">
    <source>
        <dbReference type="SAM" id="Phobius"/>
    </source>
</evidence>
<dbReference type="GO" id="GO:0015562">
    <property type="term" value="F:efflux transmembrane transporter activity"/>
    <property type="evidence" value="ECO:0007669"/>
    <property type="project" value="TreeGrafter"/>
</dbReference>
<feature type="domain" description="Multidrug resistance protein MdtA-like barrel-sandwich hybrid" evidence="6">
    <location>
        <begin position="101"/>
        <end position="248"/>
    </location>
</feature>
<evidence type="ECO:0000313" key="10">
    <source>
        <dbReference type="Proteomes" id="UP000245802"/>
    </source>
</evidence>
<evidence type="ECO:0000256" key="4">
    <source>
        <dbReference type="SAM" id="MobiDB-lite"/>
    </source>
</evidence>
<keyword evidence="5" id="KW-1133">Transmembrane helix</keyword>
<evidence type="ECO:0000259" key="6">
    <source>
        <dbReference type="Pfam" id="PF25917"/>
    </source>
</evidence>
<evidence type="ECO:0000259" key="8">
    <source>
        <dbReference type="Pfam" id="PF25967"/>
    </source>
</evidence>
<dbReference type="GO" id="GO:1990281">
    <property type="term" value="C:efflux pump complex"/>
    <property type="evidence" value="ECO:0007669"/>
    <property type="project" value="TreeGrafter"/>
</dbReference>
<name>A0A2Z3HAU6_9BACT</name>
<dbReference type="PANTHER" id="PTHR30469:SF37">
    <property type="entry name" value="RAGD PROTEIN"/>
    <property type="match status" value="1"/>
</dbReference>
<dbReference type="InterPro" id="IPR058627">
    <property type="entry name" value="MdtA-like_C"/>
</dbReference>
<dbReference type="Pfam" id="PF25954">
    <property type="entry name" value="Beta-barrel_RND_2"/>
    <property type="match status" value="1"/>
</dbReference>
<evidence type="ECO:0000256" key="2">
    <source>
        <dbReference type="ARBA" id="ARBA00009477"/>
    </source>
</evidence>
<keyword evidence="3" id="KW-0813">Transport</keyword>
<dbReference type="SUPFAM" id="SSF111369">
    <property type="entry name" value="HlyD-like secretion proteins"/>
    <property type="match status" value="1"/>
</dbReference>